<evidence type="ECO:0000313" key="2">
    <source>
        <dbReference type="Proteomes" id="UP000234343"/>
    </source>
</evidence>
<gene>
    <name evidence="1" type="ORF">CAB17_05235</name>
</gene>
<dbReference type="Proteomes" id="UP000234343">
    <property type="component" value="Chromosome"/>
</dbReference>
<organism evidence="1 2">
    <name type="scientific">Legionella sainthelensi</name>
    <dbReference type="NCBI Taxonomy" id="28087"/>
    <lineage>
        <taxon>Bacteria</taxon>
        <taxon>Pseudomonadati</taxon>
        <taxon>Pseudomonadota</taxon>
        <taxon>Gammaproteobacteria</taxon>
        <taxon>Legionellales</taxon>
        <taxon>Legionellaceae</taxon>
        <taxon>Legionella</taxon>
    </lineage>
</organism>
<evidence type="ECO:0000313" key="1">
    <source>
        <dbReference type="EMBL" id="AUH71540.1"/>
    </source>
</evidence>
<accession>A0A2H5FJ18</accession>
<dbReference type="EMBL" id="CP025491">
    <property type="protein sequence ID" value="AUH71540.1"/>
    <property type="molecule type" value="Genomic_DNA"/>
</dbReference>
<keyword evidence="2" id="KW-1185">Reference proteome</keyword>
<sequence length="128" mass="14871">MKLLLTLSEDYPIDLYVKLLRYVLNNNEGIELIIKRGDKIHSCEKCESEAWQDFITLKILDEEAKKLPFSKNETNLDLFIKSPFKHSVVLDRNNQVILFPEASKIDNKESHDRNDSSNFISEIIESVS</sequence>
<name>A0A2H5FJ18_9GAMM</name>
<proteinExistence type="predicted"/>
<dbReference type="RefSeq" id="WP_101899269.1">
    <property type="nucleotide sequence ID" value="NZ_CP025491.2"/>
</dbReference>
<protein>
    <submittedName>
        <fullName evidence="1">Uncharacterized protein</fullName>
    </submittedName>
</protein>
<reference evidence="1 2" key="1">
    <citation type="submission" date="2017-12" db="EMBL/GenBank/DDBJ databases">
        <title>Legionella sainthelensi LA01-117, whole genome sequence of a clinical isolate from New Zealand.</title>
        <authorList>
            <person name="Cree S.L."/>
            <person name="Slow S."/>
            <person name="Kennedy M.A."/>
            <person name="Murdoch D.R."/>
            <person name="Biggs P.J."/>
            <person name="Anderson T."/>
        </authorList>
    </citation>
    <scope>NUCLEOTIDE SEQUENCE [LARGE SCALE GENOMIC DNA]</scope>
    <source>
        <strain evidence="1 2">LA01-117</strain>
    </source>
</reference>
<dbReference type="KEGG" id="lsh:CAB17_05235"/>
<dbReference type="AlphaFoldDB" id="A0A2H5FJ18"/>